<name>A0A139I5S1_9PEZI</name>
<comment type="caution">
    <text evidence="1">The sequence shown here is derived from an EMBL/GenBank/DDBJ whole genome shotgun (WGS) entry which is preliminary data.</text>
</comment>
<evidence type="ECO:0000313" key="2">
    <source>
        <dbReference type="Proteomes" id="UP000073492"/>
    </source>
</evidence>
<organism evidence="1 2">
    <name type="scientific">Pseudocercospora musae</name>
    <dbReference type="NCBI Taxonomy" id="113226"/>
    <lineage>
        <taxon>Eukaryota</taxon>
        <taxon>Fungi</taxon>
        <taxon>Dikarya</taxon>
        <taxon>Ascomycota</taxon>
        <taxon>Pezizomycotina</taxon>
        <taxon>Dothideomycetes</taxon>
        <taxon>Dothideomycetidae</taxon>
        <taxon>Mycosphaerellales</taxon>
        <taxon>Mycosphaerellaceae</taxon>
        <taxon>Pseudocercospora</taxon>
    </lineage>
</organism>
<evidence type="ECO:0000313" key="1">
    <source>
        <dbReference type="EMBL" id="KXT10090.1"/>
    </source>
</evidence>
<dbReference type="EMBL" id="LFZO01000286">
    <property type="protein sequence ID" value="KXT10096.1"/>
    <property type="molecule type" value="Genomic_DNA"/>
</dbReference>
<proteinExistence type="predicted"/>
<dbReference type="EMBL" id="LFZO01000286">
    <property type="protein sequence ID" value="KXT10090.1"/>
    <property type="molecule type" value="Genomic_DNA"/>
</dbReference>
<dbReference type="EMBL" id="LFZO01000286">
    <property type="protein sequence ID" value="KXT10091.1"/>
    <property type="molecule type" value="Genomic_DNA"/>
</dbReference>
<gene>
    <name evidence="1" type="ORF">AC579_8964</name>
</gene>
<keyword evidence="2" id="KW-1185">Reference proteome</keyword>
<dbReference type="Proteomes" id="UP000073492">
    <property type="component" value="Unassembled WGS sequence"/>
</dbReference>
<reference evidence="1 2" key="1">
    <citation type="submission" date="2015-07" db="EMBL/GenBank/DDBJ databases">
        <title>Comparative genomics of the Sigatoka disease complex on banana suggests a link between parallel evolutionary changes in Pseudocercospora fijiensis and Pseudocercospora eumusae and increased virulence on the banana host.</title>
        <authorList>
            <person name="Chang T.-C."/>
            <person name="Salvucci A."/>
            <person name="Crous P.W."/>
            <person name="Stergiopoulos I."/>
        </authorList>
    </citation>
    <scope>NUCLEOTIDE SEQUENCE [LARGE SCALE GENOMIC DNA]</scope>
    <source>
        <strain evidence="1 2">CBS 116634</strain>
    </source>
</reference>
<dbReference type="EMBL" id="LFZO01000286">
    <property type="protein sequence ID" value="KXT10092.1"/>
    <property type="molecule type" value="Genomic_DNA"/>
</dbReference>
<dbReference type="AlphaFoldDB" id="A0A139I5S1"/>
<sequence>MAQTDKMALRDHLGSLPRELYDIIFDYTFTPPSQNGVVTVDSSFKGAAASNVDRATNALLLERYSTCTVVGNSRHIIAGLKSFTGREKLPDVRCWVYESLEECLKSKQTQMQDIATILSLREKLQSELGMRRNTRCELVKEWALDDLENEYSFP</sequence>
<accession>A0A139I5S1</accession>
<protein>
    <submittedName>
        <fullName evidence="1">Uncharacterized protein</fullName>
    </submittedName>
</protein>
<dbReference type="OrthoDB" id="3934549at2759"/>